<keyword evidence="1" id="KW-1133">Transmembrane helix</keyword>
<accession>A0A3G5AK90</accession>
<keyword evidence="1" id="KW-0812">Transmembrane</keyword>
<organism evidence="2">
    <name type="scientific">Sylvanvirus sp</name>
    <dbReference type="NCBI Taxonomy" id="2487774"/>
    <lineage>
        <taxon>Viruses</taxon>
    </lineage>
</organism>
<dbReference type="EMBL" id="MK072510">
    <property type="protein sequence ID" value="AYV86603.1"/>
    <property type="molecule type" value="Genomic_DNA"/>
</dbReference>
<gene>
    <name evidence="2" type="ORF">Sylvanvirus4_17</name>
</gene>
<evidence type="ECO:0000313" key="2">
    <source>
        <dbReference type="EMBL" id="AYV86603.1"/>
    </source>
</evidence>
<protein>
    <submittedName>
        <fullName evidence="2">Uncharacterized protein</fullName>
    </submittedName>
</protein>
<name>A0A3G5AK90_9VIRU</name>
<sequence>MTESLNSSTNIPLEYTTHCWDLLRAHERAYMDYQQQQINPSLLKNGFANGPYIDWKGSMYDSRKNTCQGNCLWDATKAHQKCKCLQLYAPGRQHLVAPCDASNSSGPPLTFDQCKSLGYLNDLDPETTSHSTTQSLTPTSSSIIWPQITCENCRESFEALQHNYTTFTYQQVVNCIRRMQNNNNPHSKKSFIYVWYGIGLLLLLVLCGFIAYRIYKGALCNSNNRNRSSSSTCPPCPPCERT</sequence>
<reference evidence="2" key="1">
    <citation type="submission" date="2018-10" db="EMBL/GenBank/DDBJ databases">
        <title>Hidden diversity of soil giant viruses.</title>
        <authorList>
            <person name="Schulz F."/>
            <person name="Alteio L."/>
            <person name="Goudeau D."/>
            <person name="Ryan E.M."/>
            <person name="Malmstrom R.R."/>
            <person name="Blanchard J."/>
            <person name="Woyke T."/>
        </authorList>
    </citation>
    <scope>NUCLEOTIDE SEQUENCE</scope>
    <source>
        <strain evidence="2">SYV1</strain>
    </source>
</reference>
<evidence type="ECO:0000256" key="1">
    <source>
        <dbReference type="SAM" id="Phobius"/>
    </source>
</evidence>
<keyword evidence="1" id="KW-0472">Membrane</keyword>
<proteinExistence type="predicted"/>
<feature type="transmembrane region" description="Helical" evidence="1">
    <location>
        <begin position="193"/>
        <end position="215"/>
    </location>
</feature>